<proteinExistence type="predicted"/>
<dbReference type="AlphaFoldDB" id="A0A2S6IVA2"/>
<dbReference type="PANTHER" id="PTHR37467:SF1">
    <property type="entry name" value="EXPORTED CALCIUM-BINDING GLYCOPROTEIN"/>
    <property type="match status" value="1"/>
</dbReference>
<feature type="compositionally biased region" description="Basic and acidic residues" evidence="5">
    <location>
        <begin position="335"/>
        <end position="347"/>
    </location>
</feature>
<dbReference type="InterPro" id="IPR053180">
    <property type="entry name" value="Ca-binding_acidic-repeat"/>
</dbReference>
<feature type="compositionally biased region" description="Basic and acidic residues" evidence="5">
    <location>
        <begin position="304"/>
        <end position="326"/>
    </location>
</feature>
<organism evidence="8 9">
    <name type="scientific">Kineococcus xinjiangensis</name>
    <dbReference type="NCBI Taxonomy" id="512762"/>
    <lineage>
        <taxon>Bacteria</taxon>
        <taxon>Bacillati</taxon>
        <taxon>Actinomycetota</taxon>
        <taxon>Actinomycetes</taxon>
        <taxon>Kineosporiales</taxon>
        <taxon>Kineosporiaceae</taxon>
        <taxon>Kineococcus</taxon>
    </lineage>
</organism>
<feature type="region of interest" description="Disordered" evidence="5">
    <location>
        <begin position="692"/>
        <end position="721"/>
    </location>
</feature>
<evidence type="ECO:0000256" key="3">
    <source>
        <dbReference type="ARBA" id="ARBA00022729"/>
    </source>
</evidence>
<feature type="domain" description="VWFA" evidence="7">
    <location>
        <begin position="508"/>
        <end position="671"/>
    </location>
</feature>
<evidence type="ECO:0000256" key="4">
    <source>
        <dbReference type="ARBA" id="ARBA00022837"/>
    </source>
</evidence>
<feature type="signal peptide" evidence="6">
    <location>
        <begin position="1"/>
        <end position="36"/>
    </location>
</feature>
<dbReference type="SUPFAM" id="SSF53300">
    <property type="entry name" value="vWA-like"/>
    <property type="match status" value="1"/>
</dbReference>
<dbReference type="InterPro" id="IPR028974">
    <property type="entry name" value="TSP_type-3_rpt"/>
</dbReference>
<dbReference type="PANTHER" id="PTHR37467">
    <property type="entry name" value="EXPORTED CALCIUM-BINDING GLYCOPROTEIN-RELATED"/>
    <property type="match status" value="1"/>
</dbReference>
<dbReference type="CDD" id="cd00198">
    <property type="entry name" value="vWFA"/>
    <property type="match status" value="1"/>
</dbReference>
<dbReference type="InterPro" id="IPR002035">
    <property type="entry name" value="VWF_A"/>
</dbReference>
<dbReference type="Gene3D" id="3.40.50.410">
    <property type="entry name" value="von Willebrand factor, type A domain"/>
    <property type="match status" value="1"/>
</dbReference>
<dbReference type="SMART" id="SM00327">
    <property type="entry name" value="VWA"/>
    <property type="match status" value="1"/>
</dbReference>
<dbReference type="SUPFAM" id="SSF103647">
    <property type="entry name" value="TSP type-3 repeat"/>
    <property type="match status" value="1"/>
</dbReference>
<evidence type="ECO:0000313" key="8">
    <source>
        <dbReference type="EMBL" id="PPK98191.1"/>
    </source>
</evidence>
<feature type="region of interest" description="Disordered" evidence="5">
    <location>
        <begin position="739"/>
        <end position="818"/>
    </location>
</feature>
<feature type="compositionally biased region" description="Basic and acidic residues" evidence="5">
    <location>
        <begin position="807"/>
        <end position="818"/>
    </location>
</feature>
<evidence type="ECO:0000259" key="7">
    <source>
        <dbReference type="PROSITE" id="PS50234"/>
    </source>
</evidence>
<evidence type="ECO:0000256" key="2">
    <source>
        <dbReference type="ARBA" id="ARBA00022525"/>
    </source>
</evidence>
<dbReference type="Proteomes" id="UP000239485">
    <property type="component" value="Unassembled WGS sequence"/>
</dbReference>
<name>A0A2S6IVA2_9ACTN</name>
<dbReference type="RefSeq" id="WP_158257128.1">
    <property type="nucleotide sequence ID" value="NZ_PTJD01000002.1"/>
</dbReference>
<feature type="chain" id="PRO_5039191303" evidence="6">
    <location>
        <begin position="37"/>
        <end position="1146"/>
    </location>
</feature>
<protein>
    <submittedName>
        <fullName evidence="8">Secreted protein with Ig-like and vWFA domain</fullName>
    </submittedName>
</protein>
<dbReference type="InterPro" id="IPR036465">
    <property type="entry name" value="vWFA_dom_sf"/>
</dbReference>
<dbReference type="Pfam" id="PF00092">
    <property type="entry name" value="VWA"/>
    <property type="match status" value="1"/>
</dbReference>
<evidence type="ECO:0000256" key="5">
    <source>
        <dbReference type="SAM" id="MobiDB-lite"/>
    </source>
</evidence>
<keyword evidence="9" id="KW-1185">Reference proteome</keyword>
<dbReference type="PROSITE" id="PS50234">
    <property type="entry name" value="VWFA"/>
    <property type="match status" value="1"/>
</dbReference>
<feature type="region of interest" description="Disordered" evidence="5">
    <location>
        <begin position="259"/>
        <end position="377"/>
    </location>
</feature>
<dbReference type="EMBL" id="PTJD01000002">
    <property type="protein sequence ID" value="PPK98191.1"/>
    <property type="molecule type" value="Genomic_DNA"/>
</dbReference>
<feature type="compositionally biased region" description="Acidic residues" evidence="5">
    <location>
        <begin position="269"/>
        <end position="283"/>
    </location>
</feature>
<dbReference type="CDD" id="cd20742">
    <property type="entry name" value="FIX_vWA-like"/>
    <property type="match status" value="1"/>
</dbReference>
<comment type="caution">
    <text evidence="8">The sequence shown here is derived from an EMBL/GenBank/DDBJ whole genome shotgun (WGS) entry which is preliminary data.</text>
</comment>
<comment type="subcellular location">
    <subcellularLocation>
        <location evidence="1">Secreted</location>
    </subcellularLocation>
</comment>
<accession>A0A2S6IVA2</accession>
<dbReference type="OrthoDB" id="140937at2"/>
<sequence length="1146" mass="118469">MRSLVRGTRSERAGVRRGVAMRLVATSLAAAVGVTAAGPASAVGNDWRDRVGQSAEAPAAGRATSLKTSLVERLLAADANLPLRPGELEAVSADAADGASYALDGWRPVSASAARSVFAHDKRLATALQARMGATPQPVLEQATAALLTADNGTAESVVRDAERIAPADAATRRARADLTKGQEHWRAGQPVAAVEQWSKAADTALGVLQAAGVGYGPGDDSDRDGLSNLVELAFGADPRVLDTDGDGLPDAVEIQRGAPYLMPGTADTDGDGTPDGAEDTDGDGLTAAREAVLATDDLQPDSDGDRLDDAAEADRHRTDPTRPDTDGDGLDDAAELRVGTDPRVADSDGDGTPDGREVVTGVVSRPDGTSIALSGSGDLAGGLEIKQVDSPVTAPGAVTRPVDFTLPVESVPALVSARITLPYDEAAVPGAEQDLRVFWFDESRNLWVPAAADPAQQVDARANTVTVTVDHLSIYAIFDIANWKQTWSAIGGTCSTRTGGGTPVELDAALVLDSSGSMTSNDPQGLRRTAAQRFVDAMLAEDRAAVVDFDSRAVLLQPLTTDKAAVKAAIGLINSSGGTNIGAGMDVALRELAAKDLDGRAQIVILLTDGEGAYSQALTEQAVAQSVVVYTIGLGSSVDTALLEGIAQRTGGRYYPVATAADLPEVFRKIETDQGDTGVDTDRDGLTDCTEEKGVRGSWHGPVITNPLVPDTDGDGMSDGEEAGEAIVVRDPESHYPVGVVHPMWSDPSKPDTDGDGLGDPAELDFGSDAWQGNSDSDPLDDSTELDEQTDPRSSDTDGDGFSDDQEVRDRDQGFTPLHHDERVSKWRYAGDFAIGAIAGDAHQIDSLAWLAGNLASGGLSFIPAVGWLVGGVADLRDVIANSIRGDWVGAGFSGVGIIPYAGDAAAIAGKAGKFVARNADKMDEVAQSIADLGRASGAAVAGASVSGFPAGASSVAAASGLSSSALADAVKAALKAGGVDTAVLGRAGFSDADLLRLSSGRTDWKALQDMVGGASAARVAGSPGFRSGWRDGEDWFRAADGGEARYLRVPGFSRGRHIDSCSDCDDLLTAVAKEVKTGFVGASPRRRAEIIRQIDKDAALRAQGVQVEWHFLANGYNGSVGAHPDIIAALKAKNIPFTVYPPGT</sequence>
<feature type="compositionally biased region" description="Acidic residues" evidence="5">
    <location>
        <begin position="779"/>
        <end position="790"/>
    </location>
</feature>
<keyword evidence="2" id="KW-0964">Secreted</keyword>
<reference evidence="8 9" key="1">
    <citation type="submission" date="2018-02" db="EMBL/GenBank/DDBJ databases">
        <title>Genomic Encyclopedia of Archaeal and Bacterial Type Strains, Phase II (KMG-II): from individual species to whole genera.</title>
        <authorList>
            <person name="Goeker M."/>
        </authorList>
    </citation>
    <scope>NUCLEOTIDE SEQUENCE [LARGE SCALE GENOMIC DNA]</scope>
    <source>
        <strain evidence="8 9">DSM 22857</strain>
    </source>
</reference>
<dbReference type="Pfam" id="PF18884">
    <property type="entry name" value="TSP3_bac"/>
    <property type="match status" value="4"/>
</dbReference>
<gene>
    <name evidence="8" type="ORF">CLV92_102344</name>
</gene>
<evidence type="ECO:0000256" key="1">
    <source>
        <dbReference type="ARBA" id="ARBA00004613"/>
    </source>
</evidence>
<dbReference type="GO" id="GO:0005509">
    <property type="term" value="F:calcium ion binding"/>
    <property type="evidence" value="ECO:0007669"/>
    <property type="project" value="InterPro"/>
</dbReference>
<keyword evidence="4" id="KW-0106">Calcium</keyword>
<dbReference type="InterPro" id="IPR059100">
    <property type="entry name" value="TSP3_bac"/>
</dbReference>
<evidence type="ECO:0000256" key="6">
    <source>
        <dbReference type="SAM" id="SignalP"/>
    </source>
</evidence>
<keyword evidence="3 6" id="KW-0732">Signal</keyword>
<evidence type="ECO:0000313" key="9">
    <source>
        <dbReference type="Proteomes" id="UP000239485"/>
    </source>
</evidence>